<dbReference type="Pfam" id="PF11367">
    <property type="entry name" value="Tail_completion_gp17"/>
    <property type="match status" value="1"/>
</dbReference>
<accession>A0A6L3SXP2</accession>
<sequence length="224" mass="23348">MTPIRVEAPSVEPVTLAEMRAYLRLDPDDGGAEDGLIAALIAAARVALEQETRRILVPGRFRLSLADWPPGDLPLPLSPVTGLLRAGLAGRDGGVTDLAPGRVQLRGDGLEVAALGSLRLHDEPPRGSLPVYAMFGDAEIRDASVDGAERQAHTLALVVFAKPGSSRTALDTAARMAALLTGTDLVLTGHALVTCRVLALAATRDPLSGEARATLTLQAVTETA</sequence>
<keyword evidence="2" id="KW-1185">Reference proteome</keyword>
<protein>
    <submittedName>
        <fullName evidence="1">DUF3168 domain-containing protein</fullName>
    </submittedName>
</protein>
<proteinExistence type="predicted"/>
<evidence type="ECO:0000313" key="2">
    <source>
        <dbReference type="Proteomes" id="UP000474159"/>
    </source>
</evidence>
<dbReference type="InterPro" id="IPR053745">
    <property type="entry name" value="Viral_Tail_Comp_sf"/>
</dbReference>
<organism evidence="1 2">
    <name type="scientific">Methylobacterium soli</name>
    <dbReference type="NCBI Taxonomy" id="553447"/>
    <lineage>
        <taxon>Bacteria</taxon>
        <taxon>Pseudomonadati</taxon>
        <taxon>Pseudomonadota</taxon>
        <taxon>Alphaproteobacteria</taxon>
        <taxon>Hyphomicrobiales</taxon>
        <taxon>Methylobacteriaceae</taxon>
        <taxon>Methylobacterium</taxon>
    </lineage>
</organism>
<reference evidence="1 2" key="1">
    <citation type="submission" date="2019-09" db="EMBL/GenBank/DDBJ databases">
        <title>YIM 48816 draft genome.</title>
        <authorList>
            <person name="Jiang L."/>
        </authorList>
    </citation>
    <scope>NUCLEOTIDE SEQUENCE [LARGE SCALE GENOMIC DNA]</scope>
    <source>
        <strain evidence="1 2">YIM 48816</strain>
    </source>
</reference>
<name>A0A6L3SXP2_9HYPH</name>
<dbReference type="OrthoDB" id="7630456at2"/>
<dbReference type="NCBIfam" id="TIGR02215">
    <property type="entry name" value="phage_chp_gp8"/>
    <property type="match status" value="1"/>
</dbReference>
<dbReference type="EMBL" id="VZZK01000025">
    <property type="protein sequence ID" value="KAB1076936.1"/>
    <property type="molecule type" value="Genomic_DNA"/>
</dbReference>
<dbReference type="Proteomes" id="UP000474159">
    <property type="component" value="Unassembled WGS sequence"/>
</dbReference>
<gene>
    <name evidence="1" type="ORF">F6X53_21015</name>
</gene>
<dbReference type="InterPro" id="IPR011738">
    <property type="entry name" value="Phage_CHP"/>
</dbReference>
<dbReference type="AlphaFoldDB" id="A0A6L3SXP2"/>
<dbReference type="Gene3D" id="3.30.2000.30">
    <property type="match status" value="1"/>
</dbReference>
<dbReference type="RefSeq" id="WP_151002252.1">
    <property type="nucleotide sequence ID" value="NZ_BPQY01000068.1"/>
</dbReference>
<evidence type="ECO:0000313" key="1">
    <source>
        <dbReference type="EMBL" id="KAB1076936.1"/>
    </source>
</evidence>
<dbReference type="Gene3D" id="1.10.3230.30">
    <property type="entry name" value="Phage gp6-like head-tail connector protein"/>
    <property type="match status" value="1"/>
</dbReference>
<comment type="caution">
    <text evidence="1">The sequence shown here is derived from an EMBL/GenBank/DDBJ whole genome shotgun (WGS) entry which is preliminary data.</text>
</comment>
<dbReference type="InterPro" id="IPR021508">
    <property type="entry name" value="Gp17-like"/>
</dbReference>